<reference evidence="4 5" key="1">
    <citation type="submission" date="2009-06" db="EMBL/GenBank/DDBJ databases">
        <title>Complete sequence of Desulfovibrio salexigens DSM 2638.</title>
        <authorList>
            <consortium name="US DOE Joint Genome Institute"/>
            <person name="Lucas S."/>
            <person name="Copeland A."/>
            <person name="Lapidus A."/>
            <person name="Glavina del Rio T."/>
            <person name="Tice H."/>
            <person name="Bruce D."/>
            <person name="Goodwin L."/>
            <person name="Pitluck S."/>
            <person name="Munk A.C."/>
            <person name="Brettin T."/>
            <person name="Detter J.C."/>
            <person name="Han C."/>
            <person name="Tapia R."/>
            <person name="Larimer F."/>
            <person name="Land M."/>
            <person name="Hauser L."/>
            <person name="Kyrpides N."/>
            <person name="Anderson I."/>
            <person name="Wall J.D."/>
            <person name="Arkin A.P."/>
            <person name="Dehal P."/>
            <person name="Chivian D."/>
            <person name="Giles B."/>
            <person name="Hazen T.C."/>
        </authorList>
    </citation>
    <scope>NUCLEOTIDE SEQUENCE [LARGE SCALE GENOMIC DNA]</scope>
    <source>
        <strain evidence="5">ATCC 14822 / DSM 2638 / NCIMB 8403 / VKM B-1763</strain>
    </source>
</reference>
<dbReference type="Pfam" id="PF00583">
    <property type="entry name" value="Acetyltransf_1"/>
    <property type="match status" value="1"/>
</dbReference>
<dbReference type="PROSITE" id="PS51186">
    <property type="entry name" value="GNAT"/>
    <property type="match status" value="1"/>
</dbReference>
<dbReference type="InterPro" id="IPR036388">
    <property type="entry name" value="WH-like_DNA-bd_sf"/>
</dbReference>
<name>C6BWQ2_MARSD</name>
<dbReference type="STRING" id="526222.Desal_2276"/>
<dbReference type="GO" id="GO:0003700">
    <property type="term" value="F:DNA-binding transcription factor activity"/>
    <property type="evidence" value="ECO:0007669"/>
    <property type="project" value="InterPro"/>
</dbReference>
<proteinExistence type="predicted"/>
<keyword evidence="5" id="KW-1185">Reference proteome</keyword>
<dbReference type="SUPFAM" id="SSF46785">
    <property type="entry name" value="Winged helix' DNA-binding domain"/>
    <property type="match status" value="1"/>
</dbReference>
<evidence type="ECO:0000256" key="1">
    <source>
        <dbReference type="ARBA" id="ARBA00022679"/>
    </source>
</evidence>
<accession>C6BWQ2</accession>
<dbReference type="PANTHER" id="PTHR13947">
    <property type="entry name" value="GNAT FAMILY N-ACETYLTRANSFERASE"/>
    <property type="match status" value="1"/>
</dbReference>
<dbReference type="EMBL" id="CP001649">
    <property type="protein sequence ID" value="ACS80332.1"/>
    <property type="molecule type" value="Genomic_DNA"/>
</dbReference>
<evidence type="ECO:0000259" key="2">
    <source>
        <dbReference type="PROSITE" id="PS50995"/>
    </source>
</evidence>
<dbReference type="Pfam" id="PF12802">
    <property type="entry name" value="MarR_2"/>
    <property type="match status" value="1"/>
</dbReference>
<dbReference type="SUPFAM" id="SSF55729">
    <property type="entry name" value="Acyl-CoA N-acyltransferases (Nat)"/>
    <property type="match status" value="1"/>
</dbReference>
<dbReference type="InterPro" id="IPR000835">
    <property type="entry name" value="HTH_MarR-typ"/>
</dbReference>
<dbReference type="PROSITE" id="PS50995">
    <property type="entry name" value="HTH_MARR_2"/>
    <property type="match status" value="1"/>
</dbReference>
<dbReference type="Proteomes" id="UP000002601">
    <property type="component" value="Chromosome"/>
</dbReference>
<dbReference type="KEGG" id="dsa:Desal_2276"/>
<dbReference type="InterPro" id="IPR036390">
    <property type="entry name" value="WH_DNA-bd_sf"/>
</dbReference>
<protein>
    <submittedName>
        <fullName evidence="4">Transcriptional regulator, MarR family with acetyltransferase activity</fullName>
    </submittedName>
</protein>
<organism evidence="4 5">
    <name type="scientific">Maridesulfovibrio salexigens (strain ATCC 14822 / DSM 2638 / NCIMB 8403 / VKM B-1763)</name>
    <name type="common">Desulfovibrio salexigens</name>
    <dbReference type="NCBI Taxonomy" id="526222"/>
    <lineage>
        <taxon>Bacteria</taxon>
        <taxon>Pseudomonadati</taxon>
        <taxon>Thermodesulfobacteriota</taxon>
        <taxon>Desulfovibrionia</taxon>
        <taxon>Desulfovibrionales</taxon>
        <taxon>Desulfovibrionaceae</taxon>
        <taxon>Maridesulfovibrio</taxon>
    </lineage>
</organism>
<dbReference type="InterPro" id="IPR050769">
    <property type="entry name" value="NAT_camello-type"/>
</dbReference>
<evidence type="ECO:0000313" key="4">
    <source>
        <dbReference type="EMBL" id="ACS80332.1"/>
    </source>
</evidence>
<dbReference type="Gene3D" id="1.10.10.10">
    <property type="entry name" value="Winged helix-like DNA-binding domain superfamily/Winged helix DNA-binding domain"/>
    <property type="match status" value="1"/>
</dbReference>
<evidence type="ECO:0000313" key="5">
    <source>
        <dbReference type="Proteomes" id="UP000002601"/>
    </source>
</evidence>
<dbReference type="GO" id="GO:0008080">
    <property type="term" value="F:N-acetyltransferase activity"/>
    <property type="evidence" value="ECO:0007669"/>
    <property type="project" value="InterPro"/>
</dbReference>
<sequence length="307" mass="34042">MNKDQVRQIRQYSRSLAREWKLVANRACSQGLSVSEIHSLIELSTVESLSVQEVADLLLIDKSNASRALKTLGNQGLVEFKSNDADRRAKDVFITDAGRERVSLVHAEADDQVGCALGMLGAHEREIVGRGLQSYAKALRYSRLQEGFYIRPITAADDHAVARVIRLVSEEYGLRAEDGFAVGDPSVDHMSSVYADKGSRYWVVEYKGQVVGGGGVAALQGGSGNVCELQKMYFTSECRGRGLGRRLVLMALEFARNFGYEACYLETTGELREAISLYKALGFEMQKDSLGDTGHDVCELRYLYRFD</sequence>
<dbReference type="PANTHER" id="PTHR13947:SF37">
    <property type="entry name" value="LD18367P"/>
    <property type="match status" value="1"/>
</dbReference>
<dbReference type="HOGENOM" id="CLU_065219_2_0_7"/>
<feature type="domain" description="N-acetyltransferase" evidence="3">
    <location>
        <begin position="148"/>
        <end position="307"/>
    </location>
</feature>
<dbReference type="InterPro" id="IPR016181">
    <property type="entry name" value="Acyl_CoA_acyltransferase"/>
</dbReference>
<dbReference type="eggNOG" id="COG1846">
    <property type="taxonomic scope" value="Bacteria"/>
</dbReference>
<dbReference type="SMART" id="SM00347">
    <property type="entry name" value="HTH_MARR"/>
    <property type="match status" value="1"/>
</dbReference>
<evidence type="ECO:0000259" key="3">
    <source>
        <dbReference type="PROSITE" id="PS51186"/>
    </source>
</evidence>
<keyword evidence="1 4" id="KW-0808">Transferase</keyword>
<dbReference type="AlphaFoldDB" id="C6BWQ2"/>
<dbReference type="CDD" id="cd04301">
    <property type="entry name" value="NAT_SF"/>
    <property type="match status" value="1"/>
</dbReference>
<dbReference type="OrthoDB" id="273614at2"/>
<dbReference type="InterPro" id="IPR000182">
    <property type="entry name" value="GNAT_dom"/>
</dbReference>
<dbReference type="Gene3D" id="3.40.630.30">
    <property type="match status" value="1"/>
</dbReference>
<feature type="domain" description="HTH marR-type" evidence="2">
    <location>
        <begin position="2"/>
        <end position="137"/>
    </location>
</feature>
<gene>
    <name evidence="4" type="ordered locus">Desal_2276</name>
</gene>